<name>A0ABT0BXK1_9BACT</name>
<comment type="caution">
    <text evidence="1">The sequence shown here is derived from an EMBL/GenBank/DDBJ whole genome shotgun (WGS) entry which is preliminary data.</text>
</comment>
<keyword evidence="2" id="KW-1185">Reference proteome</keyword>
<organism evidence="1 2">
    <name type="scientific">Parabacteroides faecalis</name>
    <dbReference type="NCBI Taxonomy" id="2924040"/>
    <lineage>
        <taxon>Bacteria</taxon>
        <taxon>Pseudomonadati</taxon>
        <taxon>Bacteroidota</taxon>
        <taxon>Bacteroidia</taxon>
        <taxon>Bacteroidales</taxon>
        <taxon>Tannerellaceae</taxon>
        <taxon>Parabacteroides</taxon>
    </lineage>
</organism>
<dbReference type="InterPro" id="IPR009061">
    <property type="entry name" value="DNA-bd_dom_put_sf"/>
</dbReference>
<reference evidence="1 2" key="1">
    <citation type="submission" date="2022-03" db="EMBL/GenBank/DDBJ databases">
        <title>Parabacteroides sp. nov. isolated from swine feces.</title>
        <authorList>
            <person name="Bak J.E."/>
        </authorList>
    </citation>
    <scope>NUCLEOTIDE SEQUENCE [LARGE SCALE GENOMIC DNA]</scope>
    <source>
        <strain evidence="1 2">AGMB00274</strain>
    </source>
</reference>
<dbReference type="Proteomes" id="UP001165444">
    <property type="component" value="Unassembled WGS sequence"/>
</dbReference>
<dbReference type="RefSeq" id="WP_177438064.1">
    <property type="nucleotide sequence ID" value="NZ_JAKZMM010000004.1"/>
</dbReference>
<sequence length="123" mass="14012">MDLYSMIQAGGRMNFTVTGEDLVQFAETIIEKTIAMRDAELAMAPKDETYLTTDEVIAKFHVCKTTLWTWEKNGYLIPSRWGKRKTYALSELHALMKDKKKRLPNLAAQENKLADTLGKEVQG</sequence>
<dbReference type="SUPFAM" id="SSF46955">
    <property type="entry name" value="Putative DNA-binding domain"/>
    <property type="match status" value="1"/>
</dbReference>
<proteinExistence type="predicted"/>
<accession>A0ABT0BXK1</accession>
<dbReference type="EMBL" id="JAKZMM010000004">
    <property type="protein sequence ID" value="MCJ2379500.1"/>
    <property type="molecule type" value="Genomic_DNA"/>
</dbReference>
<evidence type="ECO:0000313" key="2">
    <source>
        <dbReference type="Proteomes" id="UP001165444"/>
    </source>
</evidence>
<evidence type="ECO:0000313" key="1">
    <source>
        <dbReference type="EMBL" id="MCJ2379500.1"/>
    </source>
</evidence>
<protein>
    <submittedName>
        <fullName evidence="1">Helix-turn-helix domain-containing protein</fullName>
    </submittedName>
</protein>
<gene>
    <name evidence="1" type="ORF">MUN53_02560</name>
</gene>